<evidence type="ECO:0008006" key="4">
    <source>
        <dbReference type="Google" id="ProtNLM"/>
    </source>
</evidence>
<dbReference type="Proteomes" id="UP000824109">
    <property type="component" value="Unassembled WGS sequence"/>
</dbReference>
<name>A0A9D1SFD5_9FIRM</name>
<protein>
    <recommendedName>
        <fullName evidence="4">Lipoprotein</fullName>
    </recommendedName>
</protein>
<reference evidence="2" key="2">
    <citation type="journal article" date="2021" name="PeerJ">
        <title>Extensive microbial diversity within the chicken gut microbiome revealed by metagenomics and culture.</title>
        <authorList>
            <person name="Gilroy R."/>
            <person name="Ravi A."/>
            <person name="Getino M."/>
            <person name="Pursley I."/>
            <person name="Horton D.L."/>
            <person name="Alikhan N.F."/>
            <person name="Baker D."/>
            <person name="Gharbi K."/>
            <person name="Hall N."/>
            <person name="Watson M."/>
            <person name="Adriaenssens E.M."/>
            <person name="Foster-Nyarko E."/>
            <person name="Jarju S."/>
            <person name="Secka A."/>
            <person name="Antonio M."/>
            <person name="Oren A."/>
            <person name="Chaudhuri R.R."/>
            <person name="La Ragione R."/>
            <person name="Hildebrand F."/>
            <person name="Pallen M.J."/>
        </authorList>
    </citation>
    <scope>NUCLEOTIDE SEQUENCE</scope>
    <source>
        <strain evidence="2">USAMLcec3-3695</strain>
    </source>
</reference>
<reference evidence="2" key="1">
    <citation type="submission" date="2020-10" db="EMBL/GenBank/DDBJ databases">
        <authorList>
            <person name="Gilroy R."/>
        </authorList>
    </citation>
    <scope>NUCLEOTIDE SEQUENCE</scope>
    <source>
        <strain evidence="2">USAMLcec3-3695</strain>
    </source>
</reference>
<accession>A0A9D1SFD5</accession>
<evidence type="ECO:0000313" key="3">
    <source>
        <dbReference type="Proteomes" id="UP000824109"/>
    </source>
</evidence>
<dbReference type="EMBL" id="DVNB01000096">
    <property type="protein sequence ID" value="HIU57995.1"/>
    <property type="molecule type" value="Genomic_DNA"/>
</dbReference>
<comment type="caution">
    <text evidence="2">The sequence shown here is derived from an EMBL/GenBank/DDBJ whole genome shotgun (WGS) entry which is preliminary data.</text>
</comment>
<feature type="chain" id="PRO_5039654076" description="Lipoprotein" evidence="1">
    <location>
        <begin position="21"/>
        <end position="183"/>
    </location>
</feature>
<organism evidence="2 3">
    <name type="scientific">Candidatus Ornithomonoglobus merdipullorum</name>
    <dbReference type="NCBI Taxonomy" id="2840895"/>
    <lineage>
        <taxon>Bacteria</taxon>
        <taxon>Bacillati</taxon>
        <taxon>Bacillota</taxon>
        <taxon>Clostridia</taxon>
        <taxon>Candidatus Ornithomonoglobus</taxon>
    </lineage>
</organism>
<sequence>MRRVIAAAACALMIVGLAGCGGDNGGQTSNAAVPRLSPENLISAETASTAAGATLVMSEDGVVSDGNMLTVTYVSEPLGANDSVSVSIEQFSDTLSTAQIWSDYESNRIYRTDMEYVDGIGEDCYIAFPYINIYDRGCYIRISAGSGSDEGQKNMLINLGTTAAIALEAAIPADAVQNSNVIQ</sequence>
<keyword evidence="1" id="KW-0732">Signal</keyword>
<evidence type="ECO:0000313" key="2">
    <source>
        <dbReference type="EMBL" id="HIU57995.1"/>
    </source>
</evidence>
<dbReference type="AlphaFoldDB" id="A0A9D1SFD5"/>
<evidence type="ECO:0000256" key="1">
    <source>
        <dbReference type="SAM" id="SignalP"/>
    </source>
</evidence>
<dbReference type="PROSITE" id="PS51257">
    <property type="entry name" value="PROKAR_LIPOPROTEIN"/>
    <property type="match status" value="1"/>
</dbReference>
<gene>
    <name evidence="2" type="ORF">IAA61_09345</name>
</gene>
<proteinExistence type="predicted"/>
<feature type="signal peptide" evidence="1">
    <location>
        <begin position="1"/>
        <end position="20"/>
    </location>
</feature>